<sequence length="505" mass="56140">SLLYLIYVNDLPDVLASSCILFADDLKSWGSNASALQMDVDPAKQWSLDWNPPLNDEKRIHISFGGDSANDFVMHADFLSDETKAEIRQFSSELKSRLSEHVKAHRDVHQVMSKFGKFIDKNFNDDFSGLTAYFIDRTHKLRSKHNGCSGLSKGSSPTSPFSNDDQAGRSAEELLNLVVIEHLLRQGMDSLATDLMQDFGFTSNEVSLDKFRELSNLVSTIQHGDLDLAKKWLSEHKEQLGSKAAQLEYSLAKLEFLAAMKYQAYNPAAVLHCARQLVPFSQVYPADFEHLMGSLVFLGRNLEGTPYADLDYCTPGSEPMQISPSGSQQNLSRTLSEQEFPKQPSDPSARLIPSNDNPIGQRNTHAKPDSALAYTADLFRACYCHELNLSEMDPLCTVFNSGCRLLSRQQTLQRAISCLSKYSTIDGDTLPVAVELDPVAHQHNIFHCPVIKEITTASNGPVRLSCGHAISRDAFESLPSGDRSKVKCPYCPMETCKTDALDLIF</sequence>
<gene>
    <name evidence="9" type="ORF">T265_13946</name>
</gene>
<organism evidence="9 10">
    <name type="scientific">Opisthorchis viverrini</name>
    <name type="common">Southeast Asian liver fluke</name>
    <dbReference type="NCBI Taxonomy" id="6198"/>
    <lineage>
        <taxon>Eukaryota</taxon>
        <taxon>Metazoa</taxon>
        <taxon>Spiralia</taxon>
        <taxon>Lophotrochozoa</taxon>
        <taxon>Platyhelminthes</taxon>
        <taxon>Trematoda</taxon>
        <taxon>Digenea</taxon>
        <taxon>Opisthorchiida</taxon>
        <taxon>Opisthorchiata</taxon>
        <taxon>Opisthorchiidae</taxon>
        <taxon>Opisthorchis</taxon>
    </lineage>
</organism>
<evidence type="ECO:0000259" key="8">
    <source>
        <dbReference type="PROSITE" id="PS51867"/>
    </source>
</evidence>
<evidence type="ECO:0000256" key="7">
    <source>
        <dbReference type="SAM" id="MobiDB-lite"/>
    </source>
</evidence>
<protein>
    <recommendedName>
        <fullName evidence="8">RING-Gid-type domain-containing protein</fullName>
    </recommendedName>
</protein>
<evidence type="ECO:0000256" key="3">
    <source>
        <dbReference type="ARBA" id="ARBA00022723"/>
    </source>
</evidence>
<feature type="zinc finger region" description="RING-Gid-type" evidence="6">
    <location>
        <begin position="448"/>
        <end position="491"/>
    </location>
</feature>
<feature type="region of interest" description="Disordered" evidence="7">
    <location>
        <begin position="146"/>
        <end position="166"/>
    </location>
</feature>
<keyword evidence="3" id="KW-0479">Metal-binding</keyword>
<evidence type="ECO:0000313" key="10">
    <source>
        <dbReference type="Proteomes" id="UP000054324"/>
    </source>
</evidence>
<keyword evidence="4 6" id="KW-0863">Zinc-finger</keyword>
<dbReference type="CTD" id="20328113"/>
<feature type="compositionally biased region" description="Polar residues" evidence="7">
    <location>
        <begin position="320"/>
        <end position="337"/>
    </location>
</feature>
<evidence type="ECO:0000256" key="5">
    <source>
        <dbReference type="ARBA" id="ARBA00022833"/>
    </source>
</evidence>
<dbReference type="GO" id="GO:0043161">
    <property type="term" value="P:proteasome-mediated ubiquitin-dependent protein catabolic process"/>
    <property type="evidence" value="ECO:0007669"/>
    <property type="project" value="InterPro"/>
</dbReference>
<dbReference type="GO" id="GO:0005634">
    <property type="term" value="C:nucleus"/>
    <property type="evidence" value="ECO:0007669"/>
    <property type="project" value="TreeGrafter"/>
</dbReference>
<accession>A0A074ZIB8</accession>
<dbReference type="GO" id="GO:0034657">
    <property type="term" value="C:GID complex"/>
    <property type="evidence" value="ECO:0007669"/>
    <property type="project" value="TreeGrafter"/>
</dbReference>
<dbReference type="Proteomes" id="UP000054324">
    <property type="component" value="Unassembled WGS sequence"/>
</dbReference>
<feature type="non-terminal residue" evidence="9">
    <location>
        <position position="1"/>
    </location>
</feature>
<dbReference type="InterPro" id="IPR044063">
    <property type="entry name" value="ZF_RING_GID"/>
</dbReference>
<feature type="domain" description="RING-Gid-type" evidence="8">
    <location>
        <begin position="448"/>
        <end position="491"/>
    </location>
</feature>
<dbReference type="PROSITE" id="PS51867">
    <property type="entry name" value="ZF_RING_GID"/>
    <property type="match status" value="1"/>
</dbReference>
<dbReference type="InterPro" id="IPR024964">
    <property type="entry name" value="CTLH/CRA"/>
</dbReference>
<evidence type="ECO:0000256" key="4">
    <source>
        <dbReference type="ARBA" id="ARBA00022771"/>
    </source>
</evidence>
<keyword evidence="5" id="KW-0862">Zinc</keyword>
<dbReference type="GO" id="GO:0008270">
    <property type="term" value="F:zinc ion binding"/>
    <property type="evidence" value="ECO:0007669"/>
    <property type="project" value="UniProtKB-KW"/>
</dbReference>
<evidence type="ECO:0000256" key="2">
    <source>
        <dbReference type="ARBA" id="ARBA00022490"/>
    </source>
</evidence>
<dbReference type="KEGG" id="ovi:T265_13946"/>
<dbReference type="SUPFAM" id="SSF57850">
    <property type="entry name" value="RING/U-box"/>
    <property type="match status" value="1"/>
</dbReference>
<dbReference type="AlphaFoldDB" id="A0A074ZIB8"/>
<feature type="compositionally biased region" description="Polar residues" evidence="7">
    <location>
        <begin position="354"/>
        <end position="363"/>
    </location>
</feature>
<dbReference type="PANTHER" id="PTHR12170">
    <property type="entry name" value="MACROPHAGE ERYTHROBLAST ATTACHER-RELATED"/>
    <property type="match status" value="1"/>
</dbReference>
<feature type="region of interest" description="Disordered" evidence="7">
    <location>
        <begin position="318"/>
        <end position="365"/>
    </location>
</feature>
<dbReference type="PANTHER" id="PTHR12170:SF3">
    <property type="entry name" value="GH10162P"/>
    <property type="match status" value="1"/>
</dbReference>
<comment type="subcellular location">
    <subcellularLocation>
        <location evidence="1">Cytoplasm</location>
    </subcellularLocation>
</comment>
<keyword evidence="2" id="KW-0963">Cytoplasm</keyword>
<dbReference type="Pfam" id="PF10607">
    <property type="entry name" value="CTLH"/>
    <property type="match status" value="1"/>
</dbReference>
<dbReference type="GeneID" id="20328113"/>
<evidence type="ECO:0000256" key="1">
    <source>
        <dbReference type="ARBA" id="ARBA00004496"/>
    </source>
</evidence>
<reference evidence="9 10" key="1">
    <citation type="submission" date="2013-11" db="EMBL/GenBank/DDBJ databases">
        <title>Opisthorchis viverrini - life in the bile duct.</title>
        <authorList>
            <person name="Young N.D."/>
            <person name="Nagarajan N."/>
            <person name="Lin S.J."/>
            <person name="Korhonen P.K."/>
            <person name="Jex A.R."/>
            <person name="Hall R.S."/>
            <person name="Safavi-Hemami H."/>
            <person name="Kaewkong W."/>
            <person name="Bertrand D."/>
            <person name="Gao S."/>
            <person name="Seet Q."/>
            <person name="Wongkham S."/>
            <person name="Teh B.T."/>
            <person name="Wongkham C."/>
            <person name="Intapan P.M."/>
            <person name="Maleewong W."/>
            <person name="Yang X."/>
            <person name="Hu M."/>
            <person name="Wang Z."/>
            <person name="Hofmann A."/>
            <person name="Sternberg P.W."/>
            <person name="Tan P."/>
            <person name="Wang J."/>
            <person name="Gasser R.B."/>
        </authorList>
    </citation>
    <scope>NUCLEOTIDE SEQUENCE [LARGE SCALE GENOMIC DNA]</scope>
</reference>
<evidence type="ECO:0000256" key="6">
    <source>
        <dbReference type="PROSITE-ProRule" id="PRU01215"/>
    </source>
</evidence>
<dbReference type="STRING" id="6198.A0A074ZIB8"/>
<name>A0A074ZIB8_OPIVI</name>
<dbReference type="RefSeq" id="XP_009169549.1">
    <property type="nucleotide sequence ID" value="XM_009171285.1"/>
</dbReference>
<dbReference type="InterPro" id="IPR045098">
    <property type="entry name" value="Fyv10_fam"/>
</dbReference>
<dbReference type="OrthoDB" id="1933281at2759"/>
<dbReference type="EMBL" id="KL596740">
    <property type="protein sequence ID" value="KER26716.1"/>
    <property type="molecule type" value="Genomic_DNA"/>
</dbReference>
<dbReference type="InterPro" id="IPR037683">
    <property type="entry name" value="Rmd5_dRing"/>
</dbReference>
<keyword evidence="10" id="KW-1185">Reference proteome</keyword>
<proteinExistence type="predicted"/>
<evidence type="ECO:0000313" key="9">
    <source>
        <dbReference type="EMBL" id="KER26716.1"/>
    </source>
</evidence>
<dbReference type="CDD" id="cd16652">
    <property type="entry name" value="dRING_Rmd5p-like"/>
    <property type="match status" value="1"/>
</dbReference>
<dbReference type="GO" id="GO:0005737">
    <property type="term" value="C:cytoplasm"/>
    <property type="evidence" value="ECO:0007669"/>
    <property type="project" value="UniProtKB-SubCell"/>
</dbReference>
<feature type="compositionally biased region" description="Polar residues" evidence="7">
    <location>
        <begin position="152"/>
        <end position="165"/>
    </location>
</feature>
<dbReference type="GO" id="GO:0061630">
    <property type="term" value="F:ubiquitin protein ligase activity"/>
    <property type="evidence" value="ECO:0007669"/>
    <property type="project" value="InterPro"/>
</dbReference>